<dbReference type="InterPro" id="IPR013029">
    <property type="entry name" value="YchF_C"/>
</dbReference>
<dbReference type="Gene3D" id="1.10.150.300">
    <property type="entry name" value="TGS-like domain"/>
    <property type="match status" value="1"/>
</dbReference>
<dbReference type="HOGENOM" id="CLU_018395_0_1_7"/>
<dbReference type="Proteomes" id="UP000018769">
    <property type="component" value="Chromosome I"/>
</dbReference>
<dbReference type="PANTHER" id="PTHR23305">
    <property type="entry name" value="OBG GTPASE FAMILY"/>
    <property type="match status" value="1"/>
</dbReference>
<dbReference type="KEGG" id="dpb:BABL1_gene_801"/>
<organism evidence="6 7">
    <name type="scientific">Candidatus Babela massiliensis</name>
    <dbReference type="NCBI Taxonomy" id="673862"/>
    <lineage>
        <taxon>Bacteria</taxon>
        <taxon>Candidatus Babelota</taxon>
        <taxon>Candidatus Babeliae</taxon>
        <taxon>Candidatus Babeliales</taxon>
        <taxon>Candidatus Babeliaceae</taxon>
        <taxon>Candidatus Babela</taxon>
    </lineage>
</organism>
<dbReference type="InterPro" id="IPR027417">
    <property type="entry name" value="P-loop_NTPase"/>
</dbReference>
<dbReference type="PROSITE" id="PS51710">
    <property type="entry name" value="G_OBG"/>
    <property type="match status" value="1"/>
</dbReference>
<dbReference type="Pfam" id="PF01926">
    <property type="entry name" value="MMR_HSR1"/>
    <property type="match status" value="1"/>
</dbReference>
<evidence type="ECO:0000313" key="6">
    <source>
        <dbReference type="EMBL" id="CDK31086.1"/>
    </source>
</evidence>
<dbReference type="GO" id="GO:0005525">
    <property type="term" value="F:GTP binding"/>
    <property type="evidence" value="ECO:0007669"/>
    <property type="project" value="InterPro"/>
</dbReference>
<reference evidence="6 7" key="1">
    <citation type="journal article" date="2015" name="Biol. Direct">
        <title>Babela massiliensis, a representative of a widespread bacterial phylum with unusual adaptations to parasitism in amoebae.</title>
        <authorList>
            <person name="Pagnier I."/>
            <person name="Yutin N."/>
            <person name="Croce O."/>
            <person name="Makarova K.S."/>
            <person name="Wolf Y.I."/>
            <person name="Benamar S."/>
            <person name="Raoult D."/>
            <person name="Koonin E.V."/>
            <person name="La Scola B."/>
        </authorList>
    </citation>
    <scope>NUCLEOTIDE SEQUENCE [LARGE SCALE GENOMIC DNA]</scope>
    <source>
        <strain evidence="7">BABL1</strain>
    </source>
</reference>
<accession>V6DKP8</accession>
<feature type="domain" description="OBG-type G" evidence="5">
    <location>
        <begin position="3"/>
        <end position="264"/>
    </location>
</feature>
<dbReference type="InterPro" id="IPR012676">
    <property type="entry name" value="TGS-like"/>
</dbReference>
<keyword evidence="3" id="KW-0067">ATP-binding</keyword>
<dbReference type="Pfam" id="PF06071">
    <property type="entry name" value="YchF-GTPase_C"/>
    <property type="match status" value="1"/>
</dbReference>
<dbReference type="InterPro" id="IPR004396">
    <property type="entry name" value="ATPase_YchF/OLA1"/>
</dbReference>
<dbReference type="AlphaFoldDB" id="V6DKP8"/>
<evidence type="ECO:0000259" key="5">
    <source>
        <dbReference type="PROSITE" id="PS51710"/>
    </source>
</evidence>
<name>V6DKP8_9BACT</name>
<dbReference type="InterPro" id="IPR012675">
    <property type="entry name" value="Beta-grasp_dom_sf"/>
</dbReference>
<keyword evidence="1" id="KW-0479">Metal-binding</keyword>
<dbReference type="InterPro" id="IPR006073">
    <property type="entry name" value="GTP-bd"/>
</dbReference>
<dbReference type="PATRIC" id="fig|673862.3.peg.977"/>
<dbReference type="Gene3D" id="3.40.50.300">
    <property type="entry name" value="P-loop containing nucleotide triphosphate hydrolases"/>
    <property type="match status" value="1"/>
</dbReference>
<dbReference type="PIRSF" id="PIRSF006641">
    <property type="entry name" value="CHP00092"/>
    <property type="match status" value="1"/>
</dbReference>
<evidence type="ECO:0000256" key="1">
    <source>
        <dbReference type="ARBA" id="ARBA00022723"/>
    </source>
</evidence>
<evidence type="ECO:0000313" key="7">
    <source>
        <dbReference type="Proteomes" id="UP000018769"/>
    </source>
</evidence>
<dbReference type="InterPro" id="IPR041706">
    <property type="entry name" value="YchF_N"/>
</dbReference>
<evidence type="ECO:0000256" key="4">
    <source>
        <dbReference type="ARBA" id="ARBA00022842"/>
    </source>
</evidence>
<dbReference type="GO" id="GO:0016887">
    <property type="term" value="F:ATP hydrolysis activity"/>
    <property type="evidence" value="ECO:0007669"/>
    <property type="project" value="InterPro"/>
</dbReference>
<protein>
    <submittedName>
        <fullName evidence="6">Predicted GTPase probable translation factor</fullName>
    </submittedName>
</protein>
<sequence>MSISAGLVGLPNVGKSTLFNALTKSSVPAENYPFCTIDPHVACTVVPDSRLEKLREIYNSEKIIPSTVQFVDIAGLVKGAASGEGLGNQFLGNIREVNLIIHVLRCFDDANILSTRTESVDPLSDFDVISTELILKDIESISKRKEKFAHLLKASKNDVKKTKELNLEAELLDNISKALDNFDLNAVHQLINSSDVETIPLLCAKKFLVVANLSENDIQDNAYENNIHYQNLVKRFGKDIVIPISAKLEYDLSVLNEDDRKEMEALFGMQKSGLDEIISRTYQNLGLITFFTCGPREIHAWPITSGMTVRKASGEIHSDLERGFIFADVFNVQDLFALGSIPKLKDMGKIRTEGQDYQVKDGDIILVKFNV</sequence>
<dbReference type="EMBL" id="HG793133">
    <property type="protein sequence ID" value="CDK31086.1"/>
    <property type="molecule type" value="Genomic_DNA"/>
</dbReference>
<dbReference type="GO" id="GO:0046872">
    <property type="term" value="F:metal ion binding"/>
    <property type="evidence" value="ECO:0007669"/>
    <property type="project" value="UniProtKB-KW"/>
</dbReference>
<evidence type="ECO:0000256" key="3">
    <source>
        <dbReference type="ARBA" id="ARBA00022840"/>
    </source>
</evidence>
<dbReference type="InterPro" id="IPR023192">
    <property type="entry name" value="TGS-like_dom_sf"/>
</dbReference>
<proteinExistence type="predicted"/>
<dbReference type="RefSeq" id="WP_023793106.1">
    <property type="nucleotide sequence ID" value="NC_023003.1"/>
</dbReference>
<dbReference type="SUPFAM" id="SSF52540">
    <property type="entry name" value="P-loop containing nucleoside triphosphate hydrolases"/>
    <property type="match status" value="1"/>
</dbReference>
<keyword evidence="4" id="KW-0460">Magnesium</keyword>
<dbReference type="CDD" id="cd01900">
    <property type="entry name" value="YchF"/>
    <property type="match status" value="1"/>
</dbReference>
<dbReference type="PANTHER" id="PTHR23305:SF18">
    <property type="entry name" value="OBG-TYPE G DOMAIN-CONTAINING PROTEIN"/>
    <property type="match status" value="1"/>
</dbReference>
<gene>
    <name evidence="6" type="primary">ychF</name>
    <name evidence="6" type="ORF">BABL1_gene_801</name>
</gene>
<dbReference type="OrthoDB" id="9807318at2"/>
<evidence type="ECO:0000256" key="2">
    <source>
        <dbReference type="ARBA" id="ARBA00022741"/>
    </source>
</evidence>
<dbReference type="SUPFAM" id="SSF81271">
    <property type="entry name" value="TGS-like"/>
    <property type="match status" value="1"/>
</dbReference>
<dbReference type="InterPro" id="IPR031167">
    <property type="entry name" value="G_OBG"/>
</dbReference>
<dbReference type="FunFam" id="3.10.20.30:FF:000001">
    <property type="entry name" value="Ribosome-binding ATPase YchF"/>
    <property type="match status" value="1"/>
</dbReference>
<dbReference type="GO" id="GO:0005737">
    <property type="term" value="C:cytoplasm"/>
    <property type="evidence" value="ECO:0007669"/>
    <property type="project" value="TreeGrafter"/>
</dbReference>
<dbReference type="STRING" id="673862.BABL1_gene_801"/>
<dbReference type="NCBIfam" id="TIGR00092">
    <property type="entry name" value="redox-regulated ATPase YchF"/>
    <property type="match status" value="1"/>
</dbReference>
<dbReference type="GO" id="GO:0005524">
    <property type="term" value="F:ATP binding"/>
    <property type="evidence" value="ECO:0007669"/>
    <property type="project" value="UniProtKB-KW"/>
</dbReference>
<dbReference type="PRINTS" id="PR00326">
    <property type="entry name" value="GTP1OBG"/>
</dbReference>
<dbReference type="eggNOG" id="COG0012">
    <property type="taxonomic scope" value="Bacteria"/>
</dbReference>
<keyword evidence="7" id="KW-1185">Reference proteome</keyword>
<dbReference type="Gene3D" id="3.10.20.30">
    <property type="match status" value="1"/>
</dbReference>
<keyword evidence="2" id="KW-0547">Nucleotide-binding</keyword>